<dbReference type="Proteomes" id="UP001652624">
    <property type="component" value="Chromosome 7"/>
</dbReference>
<dbReference type="InterPro" id="IPR033992">
    <property type="entry name" value="NKR-like_CTLD"/>
</dbReference>
<evidence type="ECO:0000256" key="2">
    <source>
        <dbReference type="ARBA" id="ARBA00022734"/>
    </source>
</evidence>
<accession>A0A1S2Z9B3</accession>
<sequence>MDQQVVYADLDVCRGTGRRVPSHSPLHQDICQGPPWHRFALKLGCSILLFLAFAVIGLSVSVIFLQQTLPVSVNTVHAQENLSETTERPFASKCTEPWYPIREKCLLFTSDVCTWNQSLTNCKGSSLLLIQDQEELRLIQKRIDSVGVQFWIGLKYSPAEKNWKWINGSFLNSEMLQVTGISGKNICVSISNTKLTSEHCEAESRSICQKELKPIRKKVYSDS</sequence>
<dbReference type="GO" id="GO:0030246">
    <property type="term" value="F:carbohydrate binding"/>
    <property type="evidence" value="ECO:0007669"/>
    <property type="project" value="UniProtKB-KW"/>
</dbReference>
<evidence type="ECO:0000259" key="7">
    <source>
        <dbReference type="PROSITE" id="PS50041"/>
    </source>
</evidence>
<dbReference type="GO" id="GO:0005886">
    <property type="term" value="C:plasma membrane"/>
    <property type="evidence" value="ECO:0007669"/>
    <property type="project" value="TreeGrafter"/>
</dbReference>
<dbReference type="SUPFAM" id="SSF56436">
    <property type="entry name" value="C-type lectin-like"/>
    <property type="match status" value="1"/>
</dbReference>
<gene>
    <name evidence="9" type="primary">KLRB1</name>
</gene>
<dbReference type="PANTHER" id="PTHR46784:SF1">
    <property type="entry name" value="KILLER CELL LECTIN-LIKE RECEPTOR SUBFAMILY B MEMBER 1"/>
    <property type="match status" value="1"/>
</dbReference>
<feature type="transmembrane region" description="Helical" evidence="6">
    <location>
        <begin position="43"/>
        <end position="65"/>
    </location>
</feature>
<dbReference type="PROSITE" id="PS50041">
    <property type="entry name" value="C_TYPE_LECTIN_2"/>
    <property type="match status" value="1"/>
</dbReference>
<dbReference type="RefSeq" id="XP_007515853.1">
    <property type="nucleotide sequence ID" value="XM_007515791.2"/>
</dbReference>
<organism evidence="8 9">
    <name type="scientific">Erinaceus europaeus</name>
    <name type="common">Western European hedgehog</name>
    <dbReference type="NCBI Taxonomy" id="9365"/>
    <lineage>
        <taxon>Eukaryota</taxon>
        <taxon>Metazoa</taxon>
        <taxon>Chordata</taxon>
        <taxon>Craniata</taxon>
        <taxon>Vertebrata</taxon>
        <taxon>Euteleostomi</taxon>
        <taxon>Mammalia</taxon>
        <taxon>Eutheria</taxon>
        <taxon>Laurasiatheria</taxon>
        <taxon>Eulipotyphla</taxon>
        <taxon>Erinaceidae</taxon>
        <taxon>Erinaceinae</taxon>
        <taxon>Erinaceus</taxon>
    </lineage>
</organism>
<dbReference type="InterPro" id="IPR051527">
    <property type="entry name" value="KLR_subfamily_B"/>
</dbReference>
<dbReference type="Gene3D" id="3.10.100.10">
    <property type="entry name" value="Mannose-Binding Protein A, subunit A"/>
    <property type="match status" value="1"/>
</dbReference>
<keyword evidence="2" id="KW-0430">Lectin</keyword>
<dbReference type="OrthoDB" id="538816at2759"/>
<dbReference type="InterPro" id="IPR016187">
    <property type="entry name" value="CTDL_fold"/>
</dbReference>
<dbReference type="PANTHER" id="PTHR46784">
    <property type="entry name" value="KILLER CELL LECTIN-LIKE RECEPTOR SUBFAMILY B MEMBER 1"/>
    <property type="match status" value="1"/>
</dbReference>
<protein>
    <submittedName>
        <fullName evidence="9">Killer cell lectin-like receptor subfamily B member 1</fullName>
    </submittedName>
</protein>
<dbReference type="eggNOG" id="KOG4297">
    <property type="taxonomic scope" value="Eukaryota"/>
</dbReference>
<evidence type="ECO:0000256" key="1">
    <source>
        <dbReference type="ARBA" id="ARBA00004606"/>
    </source>
</evidence>
<dbReference type="GO" id="GO:0009986">
    <property type="term" value="C:cell surface"/>
    <property type="evidence" value="ECO:0007669"/>
    <property type="project" value="TreeGrafter"/>
</dbReference>
<keyword evidence="3" id="KW-0735">Signal-anchor</keyword>
<evidence type="ECO:0000256" key="6">
    <source>
        <dbReference type="SAM" id="Phobius"/>
    </source>
</evidence>
<keyword evidence="6" id="KW-0472">Membrane</keyword>
<dbReference type="InterPro" id="IPR001304">
    <property type="entry name" value="C-type_lectin-like"/>
</dbReference>
<proteinExistence type="predicted"/>
<keyword evidence="6" id="KW-0812">Transmembrane</keyword>
<reference evidence="9" key="1">
    <citation type="submission" date="2025-08" db="UniProtKB">
        <authorList>
            <consortium name="RefSeq"/>
        </authorList>
    </citation>
    <scope>IDENTIFICATION</scope>
</reference>
<keyword evidence="4 6" id="KW-1133">Transmembrane helix</keyword>
<dbReference type="CDD" id="cd03593">
    <property type="entry name" value="CLECT_NK_receptors_like"/>
    <property type="match status" value="1"/>
</dbReference>
<keyword evidence="8" id="KW-1185">Reference proteome</keyword>
<dbReference type="AlphaFoldDB" id="A0A1S2Z9B3"/>
<comment type="subcellular location">
    <subcellularLocation>
        <location evidence="1">Membrane</location>
        <topology evidence="1">Single-pass type II membrane protein</topology>
    </subcellularLocation>
</comment>
<dbReference type="InParanoid" id="A0A1S2Z9B3"/>
<dbReference type="GO" id="GO:0042269">
    <property type="term" value="P:regulation of natural killer cell mediated cytotoxicity"/>
    <property type="evidence" value="ECO:0007669"/>
    <property type="project" value="TreeGrafter"/>
</dbReference>
<dbReference type="GO" id="GO:0038023">
    <property type="term" value="F:signaling receptor activity"/>
    <property type="evidence" value="ECO:0007669"/>
    <property type="project" value="TreeGrafter"/>
</dbReference>
<evidence type="ECO:0000256" key="4">
    <source>
        <dbReference type="ARBA" id="ARBA00022989"/>
    </source>
</evidence>
<dbReference type="FunCoup" id="A0A1S2Z9B3">
    <property type="interactions" value="148"/>
</dbReference>
<keyword evidence="5" id="KW-1015">Disulfide bond</keyword>
<feature type="domain" description="C-type lectin" evidence="7">
    <location>
        <begin position="101"/>
        <end position="209"/>
    </location>
</feature>
<evidence type="ECO:0000313" key="8">
    <source>
        <dbReference type="Proteomes" id="UP001652624"/>
    </source>
</evidence>
<dbReference type="GeneID" id="103107057"/>
<evidence type="ECO:0000256" key="3">
    <source>
        <dbReference type="ARBA" id="ARBA00022968"/>
    </source>
</evidence>
<dbReference type="SMART" id="SM00034">
    <property type="entry name" value="CLECT"/>
    <property type="match status" value="1"/>
</dbReference>
<name>A0A1S2Z9B3_ERIEU</name>
<dbReference type="CTD" id="3820"/>
<dbReference type="Pfam" id="PF00059">
    <property type="entry name" value="Lectin_C"/>
    <property type="match status" value="1"/>
</dbReference>
<evidence type="ECO:0000313" key="9">
    <source>
        <dbReference type="RefSeq" id="XP_007515853.1"/>
    </source>
</evidence>
<dbReference type="InterPro" id="IPR016186">
    <property type="entry name" value="C-type_lectin-like/link_sf"/>
</dbReference>
<evidence type="ECO:0000256" key="5">
    <source>
        <dbReference type="ARBA" id="ARBA00023157"/>
    </source>
</evidence>